<dbReference type="RefSeq" id="XP_002739412.1">
    <property type="nucleotide sequence ID" value="XM_002739366.2"/>
</dbReference>
<dbReference type="Pfam" id="PF01145">
    <property type="entry name" value="Band_7"/>
    <property type="match status" value="1"/>
</dbReference>
<organism evidence="3 4">
    <name type="scientific">Saccoglossus kowalevskii</name>
    <name type="common">Acorn worm</name>
    <dbReference type="NCBI Taxonomy" id="10224"/>
    <lineage>
        <taxon>Eukaryota</taxon>
        <taxon>Metazoa</taxon>
        <taxon>Hemichordata</taxon>
        <taxon>Enteropneusta</taxon>
        <taxon>Harrimaniidae</taxon>
        <taxon>Saccoglossus</taxon>
    </lineage>
</organism>
<keyword evidence="3" id="KW-1185">Reference proteome</keyword>
<protein>
    <submittedName>
        <fullName evidence="4">Uncharacterized protein LOC100367895</fullName>
    </submittedName>
</protein>
<feature type="domain" description="Band 7" evidence="2">
    <location>
        <begin position="26"/>
        <end position="190"/>
    </location>
</feature>
<dbReference type="InterPro" id="IPR036013">
    <property type="entry name" value="Band_7/SPFH_dom_sf"/>
</dbReference>
<dbReference type="PANTHER" id="PTHR42911">
    <property type="entry name" value="MODULATOR OF FTSH PROTEASE HFLC"/>
    <property type="match status" value="1"/>
</dbReference>
<evidence type="ECO:0000313" key="4">
    <source>
        <dbReference type="RefSeq" id="XP_002739412.1"/>
    </source>
</evidence>
<sequence>MKKQYMYVIGAIIVVVIAIIIGLVASSLKQLNSDEMGIAYDTIQKKLSDNVEQEGLHTGPPGFEFIKFPSVFRTISFPDLQCLNKDGVTINLNVDFQYQARAADLKTIILEFQNHDIYYTVLERVGEAAIHEACSEYNTTEFQTIRALFQQTVRDTLSERFNEFHATVADLQVNNIARPQQYEEAIRQKEAARENIEVARNERPIEITQANTARREAETAATIAINRAESDARIIRTRADSESAAITKQYETEAETYKQIIDTQGLTVDEFMAYMGVRTIGSAKNPVYASVDAPAKTSYH</sequence>
<keyword evidence="1" id="KW-0812">Transmembrane</keyword>
<dbReference type="SMART" id="SM00244">
    <property type="entry name" value="PHB"/>
    <property type="match status" value="1"/>
</dbReference>
<evidence type="ECO:0000259" key="2">
    <source>
        <dbReference type="SMART" id="SM00244"/>
    </source>
</evidence>
<keyword evidence="1" id="KW-0472">Membrane</keyword>
<dbReference type="InterPro" id="IPR001107">
    <property type="entry name" value="Band_7"/>
</dbReference>
<gene>
    <name evidence="4" type="primary">LOC100367895</name>
</gene>
<keyword evidence="1" id="KW-1133">Transmembrane helix</keyword>
<accession>A0ABM0GXB8</accession>
<dbReference type="SUPFAM" id="SSF117892">
    <property type="entry name" value="Band 7/SPFH domain"/>
    <property type="match status" value="1"/>
</dbReference>
<feature type="transmembrane region" description="Helical" evidence="1">
    <location>
        <begin position="7"/>
        <end position="28"/>
    </location>
</feature>
<proteinExistence type="predicted"/>
<dbReference type="GeneID" id="100367895"/>
<dbReference type="Gene3D" id="3.30.479.30">
    <property type="entry name" value="Band 7 domain"/>
    <property type="match status" value="1"/>
</dbReference>
<evidence type="ECO:0000313" key="3">
    <source>
        <dbReference type="Proteomes" id="UP000694865"/>
    </source>
</evidence>
<dbReference type="PANTHER" id="PTHR42911:SF1">
    <property type="entry name" value="MODULATOR OF FTSH PROTEASE HFLC"/>
    <property type="match status" value="1"/>
</dbReference>
<name>A0ABM0GXB8_SACKO</name>
<reference evidence="4" key="1">
    <citation type="submission" date="2025-08" db="UniProtKB">
        <authorList>
            <consortium name="RefSeq"/>
        </authorList>
    </citation>
    <scope>IDENTIFICATION</scope>
    <source>
        <tissue evidence="4">Testes</tissue>
    </source>
</reference>
<dbReference type="Proteomes" id="UP000694865">
    <property type="component" value="Unplaced"/>
</dbReference>
<evidence type="ECO:0000256" key="1">
    <source>
        <dbReference type="SAM" id="Phobius"/>
    </source>
</evidence>